<dbReference type="PANTHER" id="PTHR46112:SF3">
    <property type="entry name" value="AMINOPEPTIDASE YPDF"/>
    <property type="match status" value="1"/>
</dbReference>
<dbReference type="PROSITE" id="PS00491">
    <property type="entry name" value="PROLINE_PEPTIDASE"/>
    <property type="match status" value="1"/>
</dbReference>
<dbReference type="GO" id="GO:0008237">
    <property type="term" value="F:metallopeptidase activity"/>
    <property type="evidence" value="ECO:0007669"/>
    <property type="project" value="UniProtKB-KW"/>
</dbReference>
<name>A0A7V8VFU0_9BACT</name>
<dbReference type="InterPro" id="IPR000994">
    <property type="entry name" value="Pept_M24"/>
</dbReference>
<keyword evidence="9" id="KW-1185">Reference proteome</keyword>
<dbReference type="InterPro" id="IPR029149">
    <property type="entry name" value="Creatin/AminoP/Spt16_N"/>
</dbReference>
<dbReference type="AlphaFoldDB" id="A0A7V8VFU0"/>
<reference evidence="8 9" key="1">
    <citation type="submission" date="2020-07" db="EMBL/GenBank/DDBJ databases">
        <title>Thermogemmata thermophila gen. nov., sp. nov., a novel moderate thermophilic planctomycete from a Kamchatka hot spring.</title>
        <authorList>
            <person name="Elcheninov A.G."/>
            <person name="Podosokorskaya O.A."/>
            <person name="Kovaleva O.L."/>
            <person name="Novikov A."/>
            <person name="Bonch-Osmolovskaya E.A."/>
            <person name="Toshchakov S.V."/>
            <person name="Kublanov I.V."/>
        </authorList>
    </citation>
    <scope>NUCLEOTIDE SEQUENCE [LARGE SCALE GENOMIC DNA]</scope>
    <source>
        <strain evidence="8 9">2918</strain>
    </source>
</reference>
<dbReference type="EMBL" id="JACEFB010000011">
    <property type="protein sequence ID" value="MBA2227132.1"/>
    <property type="molecule type" value="Genomic_DNA"/>
</dbReference>
<dbReference type="Gene3D" id="3.40.350.10">
    <property type="entry name" value="Creatinase/prolidase N-terminal domain"/>
    <property type="match status" value="1"/>
</dbReference>
<dbReference type="InterPro" id="IPR050659">
    <property type="entry name" value="Peptidase_M24B"/>
</dbReference>
<proteinExistence type="inferred from homology"/>
<dbReference type="SUPFAM" id="SSF55920">
    <property type="entry name" value="Creatinase/aminopeptidase"/>
    <property type="match status" value="1"/>
</dbReference>
<organism evidence="8 9">
    <name type="scientific">Thermogemmata fonticola</name>
    <dbReference type="NCBI Taxonomy" id="2755323"/>
    <lineage>
        <taxon>Bacteria</taxon>
        <taxon>Pseudomonadati</taxon>
        <taxon>Planctomycetota</taxon>
        <taxon>Planctomycetia</taxon>
        <taxon>Gemmatales</taxon>
        <taxon>Gemmataceae</taxon>
        <taxon>Thermogemmata</taxon>
    </lineage>
</organism>
<dbReference type="GO" id="GO:0006508">
    <property type="term" value="P:proteolysis"/>
    <property type="evidence" value="ECO:0007669"/>
    <property type="project" value="UniProtKB-KW"/>
</dbReference>
<evidence type="ECO:0000259" key="7">
    <source>
        <dbReference type="Pfam" id="PF01321"/>
    </source>
</evidence>
<evidence type="ECO:0000256" key="2">
    <source>
        <dbReference type="ARBA" id="ARBA00022723"/>
    </source>
</evidence>
<gene>
    <name evidence="8" type="ORF">H0921_13295</name>
</gene>
<keyword evidence="4" id="KW-0482">Metalloprotease</keyword>
<dbReference type="Gene3D" id="3.90.230.10">
    <property type="entry name" value="Creatinase/methionine aminopeptidase superfamily"/>
    <property type="match status" value="1"/>
</dbReference>
<evidence type="ECO:0000259" key="6">
    <source>
        <dbReference type="Pfam" id="PF00557"/>
    </source>
</evidence>
<evidence type="ECO:0000256" key="5">
    <source>
        <dbReference type="RuleBase" id="RU000590"/>
    </source>
</evidence>
<dbReference type="InterPro" id="IPR000587">
    <property type="entry name" value="Creatinase_N"/>
</dbReference>
<evidence type="ECO:0000256" key="1">
    <source>
        <dbReference type="ARBA" id="ARBA00022670"/>
    </source>
</evidence>
<keyword evidence="3" id="KW-0378">Hydrolase</keyword>
<evidence type="ECO:0000256" key="4">
    <source>
        <dbReference type="ARBA" id="ARBA00023049"/>
    </source>
</evidence>
<evidence type="ECO:0000313" key="8">
    <source>
        <dbReference type="EMBL" id="MBA2227132.1"/>
    </source>
</evidence>
<dbReference type="Proteomes" id="UP000542342">
    <property type="component" value="Unassembled WGS sequence"/>
</dbReference>
<sequence length="390" mass="43154">MNYIQQRRQTLTQSLKKHGVDAFLVTAVPNVTYLTGFTGDSSYYIATHRHNYIVSDARYEEQIREECTELEVIIRGHDKTTLEAAAEVLNKSGAKNVAVEGNRITVGELEQLKSLSPRITFVPINGEVESMRLIKDPSEVEQIRAAVRIAERAFQMFTATLRETDTEKEMVDALDGYIRRAGGRAPAFQPIVAVGERGALPHAPPTNKQLGEGSKLVIDWGVDLIYKCDLTRTIRSPFTTMPMRKNKYERVGVNFEEVYNIVLSAQNAALAMIKPGVKAKDVDAAVRKVFDSAKLRRGPKDVKLSDFFTHGLGHGIGLELHEAPRIRANSNDVLDSGMVISIEPALYIPGWGGVRIEDNVLVTHNGCTLLSSVARQLPAGVEQETEEAVE</sequence>
<evidence type="ECO:0000313" key="9">
    <source>
        <dbReference type="Proteomes" id="UP000542342"/>
    </source>
</evidence>
<dbReference type="InterPro" id="IPR001131">
    <property type="entry name" value="Peptidase_M24B_aminopep-P_CS"/>
</dbReference>
<dbReference type="Pfam" id="PF00557">
    <property type="entry name" value="Peptidase_M24"/>
    <property type="match status" value="1"/>
</dbReference>
<dbReference type="GO" id="GO:0004177">
    <property type="term" value="F:aminopeptidase activity"/>
    <property type="evidence" value="ECO:0007669"/>
    <property type="project" value="UniProtKB-KW"/>
</dbReference>
<feature type="domain" description="Creatinase N-terminal" evidence="7">
    <location>
        <begin position="7"/>
        <end position="134"/>
    </location>
</feature>
<evidence type="ECO:0000256" key="3">
    <source>
        <dbReference type="ARBA" id="ARBA00022801"/>
    </source>
</evidence>
<dbReference type="SUPFAM" id="SSF53092">
    <property type="entry name" value="Creatinase/prolidase N-terminal domain"/>
    <property type="match status" value="1"/>
</dbReference>
<keyword evidence="1" id="KW-0645">Protease</keyword>
<dbReference type="PANTHER" id="PTHR46112">
    <property type="entry name" value="AMINOPEPTIDASE"/>
    <property type="match status" value="1"/>
</dbReference>
<comment type="similarity">
    <text evidence="5">Belongs to the peptidase M24B family.</text>
</comment>
<dbReference type="Pfam" id="PF01321">
    <property type="entry name" value="Creatinase_N"/>
    <property type="match status" value="1"/>
</dbReference>
<feature type="domain" description="Peptidase M24" evidence="6">
    <location>
        <begin position="141"/>
        <end position="363"/>
    </location>
</feature>
<keyword evidence="2 5" id="KW-0479">Metal-binding</keyword>
<accession>A0A7V8VFU0</accession>
<protein>
    <submittedName>
        <fullName evidence="8">Aminopeptidase P family protein</fullName>
    </submittedName>
</protein>
<dbReference type="GO" id="GO:0046872">
    <property type="term" value="F:metal ion binding"/>
    <property type="evidence" value="ECO:0007669"/>
    <property type="project" value="UniProtKB-KW"/>
</dbReference>
<dbReference type="RefSeq" id="WP_194538944.1">
    <property type="nucleotide sequence ID" value="NZ_JACEFB010000011.1"/>
</dbReference>
<keyword evidence="8" id="KW-0031">Aminopeptidase</keyword>
<comment type="caution">
    <text evidence="8">The sequence shown here is derived from an EMBL/GenBank/DDBJ whole genome shotgun (WGS) entry which is preliminary data.</text>
</comment>
<dbReference type="InterPro" id="IPR036005">
    <property type="entry name" value="Creatinase/aminopeptidase-like"/>
</dbReference>